<dbReference type="OrthoDB" id="2360307at2759"/>
<keyword evidence="2" id="KW-1185">Reference proteome</keyword>
<name>A0A367JBB8_RHIST</name>
<gene>
    <name evidence="1" type="ORF">CU098_000289</name>
</gene>
<protein>
    <submittedName>
        <fullName evidence="1">Uncharacterized protein</fullName>
    </submittedName>
</protein>
<sequence>GASLYAEVMAKIEAQVQAKVLAQISASFCEKVSAHLDVSTSLLNGVVSADVGVSAVEKLAINKLKKQGGSKKLTQKQLLKILVQVEAKLKEYLKAELPTIGAHLKFRTNAQVNVALKKIAVNIPHLAEASVKANFDAKAAVSASVAVGVKVSAKLNATQAAKAILKAL</sequence>
<accession>A0A367JBB8</accession>
<comment type="caution">
    <text evidence="1">The sequence shown here is derived from an EMBL/GenBank/DDBJ whole genome shotgun (WGS) entry which is preliminary data.</text>
</comment>
<dbReference type="AlphaFoldDB" id="A0A367JBB8"/>
<reference evidence="1 2" key="1">
    <citation type="journal article" date="2018" name="G3 (Bethesda)">
        <title>Phylogenetic and Phylogenomic Definition of Rhizopus Species.</title>
        <authorList>
            <person name="Gryganskyi A.P."/>
            <person name="Golan J."/>
            <person name="Dolatabadi S."/>
            <person name="Mondo S."/>
            <person name="Robb S."/>
            <person name="Idnurm A."/>
            <person name="Muszewska A."/>
            <person name="Steczkiewicz K."/>
            <person name="Masonjones S."/>
            <person name="Liao H.L."/>
            <person name="Gajdeczka M.T."/>
            <person name="Anike F."/>
            <person name="Vuek A."/>
            <person name="Anishchenko I.M."/>
            <person name="Voigt K."/>
            <person name="de Hoog G.S."/>
            <person name="Smith M.E."/>
            <person name="Heitman J."/>
            <person name="Vilgalys R."/>
            <person name="Stajich J.E."/>
        </authorList>
    </citation>
    <scope>NUCLEOTIDE SEQUENCE [LARGE SCALE GENOMIC DNA]</scope>
    <source>
        <strain evidence="1 2">LSU 92-RS-03</strain>
    </source>
</reference>
<evidence type="ECO:0000313" key="2">
    <source>
        <dbReference type="Proteomes" id="UP000253551"/>
    </source>
</evidence>
<organism evidence="1 2">
    <name type="scientific">Rhizopus stolonifer</name>
    <name type="common">Rhizopus nigricans</name>
    <dbReference type="NCBI Taxonomy" id="4846"/>
    <lineage>
        <taxon>Eukaryota</taxon>
        <taxon>Fungi</taxon>
        <taxon>Fungi incertae sedis</taxon>
        <taxon>Mucoromycota</taxon>
        <taxon>Mucoromycotina</taxon>
        <taxon>Mucoromycetes</taxon>
        <taxon>Mucorales</taxon>
        <taxon>Mucorineae</taxon>
        <taxon>Rhizopodaceae</taxon>
        <taxon>Rhizopus</taxon>
    </lineage>
</organism>
<proteinExistence type="predicted"/>
<dbReference type="EMBL" id="PJQM01003761">
    <property type="protein sequence ID" value="RCH87230.1"/>
    <property type="molecule type" value="Genomic_DNA"/>
</dbReference>
<dbReference type="STRING" id="4846.A0A367JBB8"/>
<feature type="non-terminal residue" evidence="1">
    <location>
        <position position="1"/>
    </location>
</feature>
<dbReference type="Proteomes" id="UP000253551">
    <property type="component" value="Unassembled WGS sequence"/>
</dbReference>
<evidence type="ECO:0000313" key="1">
    <source>
        <dbReference type="EMBL" id="RCH87230.1"/>
    </source>
</evidence>